<dbReference type="PANTHER" id="PTHR22848">
    <property type="entry name" value="WD40 REPEAT PROTEIN"/>
    <property type="match status" value="1"/>
</dbReference>
<dbReference type="InterPro" id="IPR020472">
    <property type="entry name" value="WD40_PAC1"/>
</dbReference>
<protein>
    <recommendedName>
        <fullName evidence="8">WD40 repeat-containing protein SMU1</fullName>
    </recommendedName>
</protein>
<dbReference type="SUPFAM" id="SSF50978">
    <property type="entry name" value="WD40 repeat-like"/>
    <property type="match status" value="1"/>
</dbReference>
<dbReference type="PROSITE" id="PS50082">
    <property type="entry name" value="WD_REPEATS_2"/>
    <property type="match status" value="4"/>
</dbReference>
<keyword evidence="6" id="KW-0539">Nucleus</keyword>
<evidence type="ECO:0000313" key="12">
    <source>
        <dbReference type="Proteomes" id="UP000193642"/>
    </source>
</evidence>
<dbReference type="InterPro" id="IPR036322">
    <property type="entry name" value="WD40_repeat_dom_sf"/>
</dbReference>
<feature type="repeat" description="WD" evidence="9">
    <location>
        <begin position="303"/>
        <end position="344"/>
    </location>
</feature>
<proteinExistence type="inferred from homology"/>
<dbReference type="InterPro" id="IPR006594">
    <property type="entry name" value="LisH"/>
</dbReference>
<keyword evidence="4" id="KW-0677">Repeat</keyword>
<dbReference type="OrthoDB" id="538223at2759"/>
<keyword evidence="3" id="KW-0507">mRNA processing</keyword>
<evidence type="ECO:0000256" key="2">
    <source>
        <dbReference type="ARBA" id="ARBA00022574"/>
    </source>
</evidence>
<feature type="domain" description="CTLH" evidence="10">
    <location>
        <begin position="38"/>
        <end position="90"/>
    </location>
</feature>
<comment type="caution">
    <text evidence="11">The sequence shown here is derived from an EMBL/GenBank/DDBJ whole genome shotgun (WGS) entry which is preliminary data.</text>
</comment>
<dbReference type="InterPro" id="IPR045184">
    <property type="entry name" value="SMU1"/>
</dbReference>
<sequence>MEVEAADVIRLIQQFLRENNLHRTLATLQDESSITLNTVESLDSFSLDITQGNWDVVLKTIASLSIPQRKLLDLYEHITIELIEMKELQAARSLLRQTEVMQLLKDIYPDRYLKLEQLISKISFEPKEAYPNRASKEKRRAIIAQSLASEVTVAPPSRLLTLLGQSLKYQKSQGLIPEDDIPAFDLFRGIVPQAKVEEDMPTTQLYQSIKFPKKAHAECVTFSGDGQWMVTGAMDGMIEVWSYLTGKLRRDLKYQVEENFMMMDAAVLCLAFSKDSEHLASGSQDGFIKVWKISTGQCVRRFPTAHAQGVTSVAFSRDGGTVLSGSFDQTVRIHGIKSGKMVKEFRGHVSFVNDAIFSLDGHRVISGSSDGTVKIWDAKTAECLNTLTLHEGHSVTSGVHSATVSRLLQMPNNGDNFLVCNKSPFVYIVTLKGTVVKYFRIGKGLGDAPVSEIVSACVSAKGEFVYTATEDGMMQWYSVEGDSIYPQSSLKACESDIINITHHPFSNILAVAGENGLVTLYKP</sequence>
<dbReference type="CDD" id="cd00200">
    <property type="entry name" value="WD40"/>
    <property type="match status" value="1"/>
</dbReference>
<dbReference type="PROSITE" id="PS50897">
    <property type="entry name" value="CTLH"/>
    <property type="match status" value="1"/>
</dbReference>
<dbReference type="Pfam" id="PF17814">
    <property type="entry name" value="LisH_TPL"/>
    <property type="match status" value="1"/>
</dbReference>
<dbReference type="InterPro" id="IPR054532">
    <property type="entry name" value="TPL_SMU1_LisH-like"/>
</dbReference>
<keyword evidence="5" id="KW-0508">mRNA splicing</keyword>
<evidence type="ECO:0000313" key="11">
    <source>
        <dbReference type="EMBL" id="ORY51634.1"/>
    </source>
</evidence>
<dbReference type="Pfam" id="PF00400">
    <property type="entry name" value="WD40"/>
    <property type="match status" value="4"/>
</dbReference>
<dbReference type="Proteomes" id="UP000193642">
    <property type="component" value="Unassembled WGS sequence"/>
</dbReference>
<dbReference type="SMART" id="SM00667">
    <property type="entry name" value="LisH"/>
    <property type="match status" value="1"/>
</dbReference>
<dbReference type="InterPro" id="IPR019775">
    <property type="entry name" value="WD40_repeat_CS"/>
</dbReference>
<dbReference type="PROSITE" id="PS00678">
    <property type="entry name" value="WD_REPEATS_1"/>
    <property type="match status" value="1"/>
</dbReference>
<evidence type="ECO:0000256" key="8">
    <source>
        <dbReference type="ARBA" id="ARBA00026184"/>
    </source>
</evidence>
<dbReference type="PROSITE" id="PS50294">
    <property type="entry name" value="WD_REPEATS_REGION"/>
    <property type="match status" value="3"/>
</dbReference>
<keyword evidence="12" id="KW-1185">Reference proteome</keyword>
<name>A0A1Y2CXS1_9FUNG</name>
<reference evidence="11 12" key="1">
    <citation type="submission" date="2016-07" db="EMBL/GenBank/DDBJ databases">
        <title>Pervasive Adenine N6-methylation of Active Genes in Fungi.</title>
        <authorList>
            <consortium name="DOE Joint Genome Institute"/>
            <person name="Mondo S.J."/>
            <person name="Dannebaum R.O."/>
            <person name="Kuo R.C."/>
            <person name="Labutti K."/>
            <person name="Haridas S."/>
            <person name="Kuo A."/>
            <person name="Salamov A."/>
            <person name="Ahrendt S.R."/>
            <person name="Lipzen A."/>
            <person name="Sullivan W."/>
            <person name="Andreopoulos W.B."/>
            <person name="Clum A."/>
            <person name="Lindquist E."/>
            <person name="Daum C."/>
            <person name="Ramamoorthy G.K."/>
            <person name="Gryganskyi A."/>
            <person name="Culley D."/>
            <person name="Magnuson J.K."/>
            <person name="James T.Y."/>
            <person name="O'Malley M.A."/>
            <person name="Stajich J.E."/>
            <person name="Spatafora J.W."/>
            <person name="Visel A."/>
            <person name="Grigoriev I.V."/>
        </authorList>
    </citation>
    <scope>NUCLEOTIDE SEQUENCE [LARGE SCALE GENOMIC DNA]</scope>
    <source>
        <strain evidence="11 12">JEL800</strain>
    </source>
</reference>
<evidence type="ECO:0000256" key="5">
    <source>
        <dbReference type="ARBA" id="ARBA00023187"/>
    </source>
</evidence>
<dbReference type="PRINTS" id="PR00320">
    <property type="entry name" value="GPROTEINBRPT"/>
</dbReference>
<evidence type="ECO:0000256" key="4">
    <source>
        <dbReference type="ARBA" id="ARBA00022737"/>
    </source>
</evidence>
<evidence type="ECO:0000256" key="3">
    <source>
        <dbReference type="ARBA" id="ARBA00022664"/>
    </source>
</evidence>
<organism evidence="11 12">
    <name type="scientific">Rhizoclosmatium globosum</name>
    <dbReference type="NCBI Taxonomy" id="329046"/>
    <lineage>
        <taxon>Eukaryota</taxon>
        <taxon>Fungi</taxon>
        <taxon>Fungi incertae sedis</taxon>
        <taxon>Chytridiomycota</taxon>
        <taxon>Chytridiomycota incertae sedis</taxon>
        <taxon>Chytridiomycetes</taxon>
        <taxon>Chytridiales</taxon>
        <taxon>Chytriomycetaceae</taxon>
        <taxon>Rhizoclosmatium</taxon>
    </lineage>
</organism>
<dbReference type="InterPro" id="IPR006595">
    <property type="entry name" value="CTLH_C"/>
</dbReference>
<gene>
    <name evidence="11" type="ORF">BCR33DRAFT_694416</name>
</gene>
<evidence type="ECO:0000256" key="1">
    <source>
        <dbReference type="ARBA" id="ARBA00004324"/>
    </source>
</evidence>
<dbReference type="PROSITE" id="PS50896">
    <property type="entry name" value="LISH"/>
    <property type="match status" value="1"/>
</dbReference>
<feature type="repeat" description="WD" evidence="9">
    <location>
        <begin position="220"/>
        <end position="251"/>
    </location>
</feature>
<dbReference type="SMART" id="SM00320">
    <property type="entry name" value="WD40"/>
    <property type="match status" value="6"/>
</dbReference>
<dbReference type="EMBL" id="MCGO01000005">
    <property type="protein sequence ID" value="ORY51634.1"/>
    <property type="molecule type" value="Genomic_DNA"/>
</dbReference>
<comment type="subcellular location">
    <subcellularLocation>
        <location evidence="1">Nucleus speckle</location>
    </subcellularLocation>
</comment>
<evidence type="ECO:0000256" key="6">
    <source>
        <dbReference type="ARBA" id="ARBA00023242"/>
    </source>
</evidence>
<evidence type="ECO:0000256" key="9">
    <source>
        <dbReference type="PROSITE-ProRule" id="PRU00221"/>
    </source>
</evidence>
<evidence type="ECO:0000256" key="7">
    <source>
        <dbReference type="ARBA" id="ARBA00025801"/>
    </source>
</evidence>
<dbReference type="STRING" id="329046.A0A1Y2CXS1"/>
<evidence type="ECO:0000259" key="10">
    <source>
        <dbReference type="PROSITE" id="PS50897"/>
    </source>
</evidence>
<comment type="similarity">
    <text evidence="7">Belongs to the WD repeat SMU1 family.</text>
</comment>
<dbReference type="Gene3D" id="2.130.10.10">
    <property type="entry name" value="YVTN repeat-like/Quinoprotein amine dehydrogenase"/>
    <property type="match status" value="1"/>
</dbReference>
<dbReference type="InterPro" id="IPR001680">
    <property type="entry name" value="WD40_rpt"/>
</dbReference>
<dbReference type="GO" id="GO:0016607">
    <property type="term" value="C:nuclear speck"/>
    <property type="evidence" value="ECO:0007669"/>
    <property type="project" value="UniProtKB-SubCell"/>
</dbReference>
<dbReference type="AlphaFoldDB" id="A0A1Y2CXS1"/>
<keyword evidence="2 9" id="KW-0853">WD repeat</keyword>
<feature type="repeat" description="WD" evidence="9">
    <location>
        <begin position="260"/>
        <end position="301"/>
    </location>
</feature>
<accession>A0A1Y2CXS1</accession>
<feature type="repeat" description="WD" evidence="9">
    <location>
        <begin position="345"/>
        <end position="386"/>
    </location>
</feature>
<dbReference type="GO" id="GO:0000398">
    <property type="term" value="P:mRNA splicing, via spliceosome"/>
    <property type="evidence" value="ECO:0007669"/>
    <property type="project" value="InterPro"/>
</dbReference>
<dbReference type="InterPro" id="IPR015943">
    <property type="entry name" value="WD40/YVTN_repeat-like_dom_sf"/>
</dbReference>